<protein>
    <submittedName>
        <fullName evidence="2">Uncharacterized protein</fullName>
    </submittedName>
</protein>
<sequence>MTPSPRHETITSAVRQQCRQMSSTSNHPDQHPCFPAGTARPPTPINKWHTVPNGPPLSPGPRQWRDTFRRDAWPGFSPRGSAARGDTYDSIFLSIGSRGAAAENRPTSAAGEEKSGGGVKAGLGGEDEGDGMAEVSYPNQKRENHNHCLAEYFRWMQ</sequence>
<feature type="compositionally biased region" description="Basic and acidic residues" evidence="1">
    <location>
        <begin position="63"/>
        <end position="72"/>
    </location>
</feature>
<name>A0A5B7CMC2_PORTR</name>
<organism evidence="2 3">
    <name type="scientific">Portunus trituberculatus</name>
    <name type="common">Swimming crab</name>
    <name type="synonym">Neptunus trituberculatus</name>
    <dbReference type="NCBI Taxonomy" id="210409"/>
    <lineage>
        <taxon>Eukaryota</taxon>
        <taxon>Metazoa</taxon>
        <taxon>Ecdysozoa</taxon>
        <taxon>Arthropoda</taxon>
        <taxon>Crustacea</taxon>
        <taxon>Multicrustacea</taxon>
        <taxon>Malacostraca</taxon>
        <taxon>Eumalacostraca</taxon>
        <taxon>Eucarida</taxon>
        <taxon>Decapoda</taxon>
        <taxon>Pleocyemata</taxon>
        <taxon>Brachyura</taxon>
        <taxon>Eubrachyura</taxon>
        <taxon>Portunoidea</taxon>
        <taxon>Portunidae</taxon>
        <taxon>Portuninae</taxon>
        <taxon>Portunus</taxon>
    </lineage>
</organism>
<keyword evidence="3" id="KW-1185">Reference proteome</keyword>
<reference evidence="2 3" key="1">
    <citation type="submission" date="2019-05" db="EMBL/GenBank/DDBJ databases">
        <title>Another draft genome of Portunus trituberculatus and its Hox gene families provides insights of decapod evolution.</title>
        <authorList>
            <person name="Jeong J.-H."/>
            <person name="Song I."/>
            <person name="Kim S."/>
            <person name="Choi T."/>
            <person name="Kim D."/>
            <person name="Ryu S."/>
            <person name="Kim W."/>
        </authorList>
    </citation>
    <scope>NUCLEOTIDE SEQUENCE [LARGE SCALE GENOMIC DNA]</scope>
    <source>
        <tissue evidence="2">Muscle</tissue>
    </source>
</reference>
<dbReference type="Proteomes" id="UP000324222">
    <property type="component" value="Unassembled WGS sequence"/>
</dbReference>
<proteinExistence type="predicted"/>
<feature type="region of interest" description="Disordered" evidence="1">
    <location>
        <begin position="99"/>
        <end position="139"/>
    </location>
</feature>
<comment type="caution">
    <text evidence="2">The sequence shown here is derived from an EMBL/GenBank/DDBJ whole genome shotgun (WGS) entry which is preliminary data.</text>
</comment>
<feature type="region of interest" description="Disordered" evidence="1">
    <location>
        <begin position="19"/>
        <end position="85"/>
    </location>
</feature>
<evidence type="ECO:0000256" key="1">
    <source>
        <dbReference type="SAM" id="MobiDB-lite"/>
    </source>
</evidence>
<evidence type="ECO:0000313" key="3">
    <source>
        <dbReference type="Proteomes" id="UP000324222"/>
    </source>
</evidence>
<dbReference type="EMBL" id="VSRR010000133">
    <property type="protein sequence ID" value="MPC10852.1"/>
    <property type="molecule type" value="Genomic_DNA"/>
</dbReference>
<dbReference type="AlphaFoldDB" id="A0A5B7CMC2"/>
<evidence type="ECO:0000313" key="2">
    <source>
        <dbReference type="EMBL" id="MPC10852.1"/>
    </source>
</evidence>
<accession>A0A5B7CMC2</accession>
<gene>
    <name evidence="2" type="ORF">E2C01_003495</name>
</gene>